<feature type="region of interest" description="Disordered" evidence="1">
    <location>
        <begin position="76"/>
        <end position="125"/>
    </location>
</feature>
<sequence length="459" mass="47875">MWRVPSKRANPQAPSPVPRAPHTLRFGHGTAPVVIGHAWPPGWGAATQPAVSPGSSFPQVPQGRLQGAVGELVPGAAYGHWPQRDGSLQGHASSLPAQPLQPAPPAQPGLTVPNAHLLEPTSRGHGAAADAANVFFAEDSASQATDSFDAGPALPTPRPPAVEGSPSMHLFAGHVRPKQRPAAVQMADHPHWPLSLAGPTRAGPGSIHDEDSIESVWSSDGLTEGSAPAQPKANRFHFPAEHSEEEGGGVKAMPWACPRPSPTVAVASRRQLRVSSDGSRRDSVAGVARAAPSSRSRLGTAQDPKDPAAPIKSKKGGDCTARTATAASPGTRARGDEVELLTINLTIEGTKELSQDPIVYFSDEEAPARKRMAAGPGPKPRAKNSKAGFKGRGPGADGQRGIRQFCMRNTPVGGGGAGKLADKPTARQTTFDQFPAFARFAHRASHLEIIASETGRMMT</sequence>
<proteinExistence type="predicted"/>
<feature type="region of interest" description="Disordered" evidence="1">
    <location>
        <begin position="272"/>
        <end position="332"/>
    </location>
</feature>
<evidence type="ECO:0000256" key="1">
    <source>
        <dbReference type="SAM" id="MobiDB-lite"/>
    </source>
</evidence>
<name>A0A7S1I0R3_9EUGL</name>
<organism evidence="2">
    <name type="scientific">Eutreptiella gymnastica</name>
    <dbReference type="NCBI Taxonomy" id="73025"/>
    <lineage>
        <taxon>Eukaryota</taxon>
        <taxon>Discoba</taxon>
        <taxon>Euglenozoa</taxon>
        <taxon>Euglenida</taxon>
        <taxon>Spirocuta</taxon>
        <taxon>Euglenophyceae</taxon>
        <taxon>Eutreptiales</taxon>
        <taxon>Eutreptiaceae</taxon>
        <taxon>Eutreptiella</taxon>
    </lineage>
</organism>
<evidence type="ECO:0000313" key="2">
    <source>
        <dbReference type="EMBL" id="CAD8997251.1"/>
    </source>
</evidence>
<accession>A0A7S1I0R3</accession>
<feature type="region of interest" description="Disordered" evidence="1">
    <location>
        <begin position="1"/>
        <end position="24"/>
    </location>
</feature>
<feature type="region of interest" description="Disordered" evidence="1">
    <location>
        <begin position="366"/>
        <end position="401"/>
    </location>
</feature>
<dbReference type="AlphaFoldDB" id="A0A7S1I0R3"/>
<reference evidence="2" key="1">
    <citation type="submission" date="2021-01" db="EMBL/GenBank/DDBJ databases">
        <authorList>
            <person name="Corre E."/>
            <person name="Pelletier E."/>
            <person name="Niang G."/>
            <person name="Scheremetjew M."/>
            <person name="Finn R."/>
            <person name="Kale V."/>
            <person name="Holt S."/>
            <person name="Cochrane G."/>
            <person name="Meng A."/>
            <person name="Brown T."/>
            <person name="Cohen L."/>
        </authorList>
    </citation>
    <scope>NUCLEOTIDE SEQUENCE</scope>
    <source>
        <strain evidence="2">NIES-381</strain>
    </source>
</reference>
<protein>
    <submittedName>
        <fullName evidence="2">Uncharacterized protein</fullName>
    </submittedName>
</protein>
<gene>
    <name evidence="2" type="ORF">EGYM00392_LOCUS8316</name>
</gene>
<dbReference type="EMBL" id="HBGA01021523">
    <property type="protein sequence ID" value="CAD8997251.1"/>
    <property type="molecule type" value="Transcribed_RNA"/>
</dbReference>